<evidence type="ECO:0000313" key="3">
    <source>
        <dbReference type="Proteomes" id="UP000545037"/>
    </source>
</evidence>
<dbReference type="InterPro" id="IPR008526">
    <property type="entry name" value="YedI"/>
</dbReference>
<dbReference type="AlphaFoldDB" id="A0A7W9CJU3"/>
<protein>
    <recommendedName>
        <fullName evidence="4">ABC transporter</fullName>
    </recommendedName>
</protein>
<sequence length="320" mass="32272">MPSGLAALLDDVASIAKLAATSLDDASAAAGKAGAKAAGVVVDDAAVTPRYVVGLSPARELPIIGKIAIGSLKNKLLILLPAALLLSAFAPWAITPLLMLGGAYLAFEGAEKLIEAFGGGHHDAKEEAFDDLVALENAKVSGAIRTDLILSAEIMAIALNDVADRPILVQGMVLAIVGLAITVGVYGVVGLIVKMDDIGLHMAKGSSAPLRGVGRGLVKGMPVVMSAIATIGTAAMLWVGGGILVHGAHTFGFVWPEEIIHDAAVAVASALPFGGPVAEWLVTALGAGIVGVIVGGVLAVIVHQIGTMRRKPEAADPSAH</sequence>
<keyword evidence="3" id="KW-1185">Reference proteome</keyword>
<organism evidence="2 3">
    <name type="scientific">Brevundimonas variabilis</name>
    <dbReference type="NCBI Taxonomy" id="74312"/>
    <lineage>
        <taxon>Bacteria</taxon>
        <taxon>Pseudomonadati</taxon>
        <taxon>Pseudomonadota</taxon>
        <taxon>Alphaproteobacteria</taxon>
        <taxon>Caulobacterales</taxon>
        <taxon>Caulobacteraceae</taxon>
        <taxon>Brevundimonas</taxon>
    </lineage>
</organism>
<dbReference type="PANTHER" id="PTHR30503:SF3">
    <property type="entry name" value="INNER MEMBRANE PROTEIN YEDI"/>
    <property type="match status" value="1"/>
</dbReference>
<feature type="transmembrane region" description="Helical" evidence="1">
    <location>
        <begin position="280"/>
        <end position="302"/>
    </location>
</feature>
<keyword evidence="1" id="KW-1133">Transmembrane helix</keyword>
<evidence type="ECO:0000313" key="2">
    <source>
        <dbReference type="EMBL" id="MBB5746507.1"/>
    </source>
</evidence>
<dbReference type="PANTHER" id="PTHR30503">
    <property type="entry name" value="INNER MEMBRANE PROTEIN YEDI"/>
    <property type="match status" value="1"/>
</dbReference>
<dbReference type="RefSeq" id="WP_183213466.1">
    <property type="nucleotide sequence ID" value="NZ_JACHOR010000003.1"/>
</dbReference>
<name>A0A7W9CJU3_9CAUL</name>
<dbReference type="GO" id="GO:0005886">
    <property type="term" value="C:plasma membrane"/>
    <property type="evidence" value="ECO:0007669"/>
    <property type="project" value="TreeGrafter"/>
</dbReference>
<dbReference type="PIRSF" id="PIRSF016660">
    <property type="entry name" value="YedI"/>
    <property type="match status" value="1"/>
</dbReference>
<accession>A0A7W9CJU3</accession>
<reference evidence="2 3" key="1">
    <citation type="submission" date="2020-08" db="EMBL/GenBank/DDBJ databases">
        <title>Genomic Encyclopedia of Type Strains, Phase IV (KMG-IV): sequencing the most valuable type-strain genomes for metagenomic binning, comparative biology and taxonomic classification.</title>
        <authorList>
            <person name="Goeker M."/>
        </authorList>
    </citation>
    <scope>NUCLEOTIDE SEQUENCE [LARGE SCALE GENOMIC DNA]</scope>
    <source>
        <strain evidence="2 3">DSM 4737</strain>
    </source>
</reference>
<proteinExistence type="predicted"/>
<dbReference type="EMBL" id="JACHOR010000003">
    <property type="protein sequence ID" value="MBB5746507.1"/>
    <property type="molecule type" value="Genomic_DNA"/>
</dbReference>
<dbReference type="Proteomes" id="UP000545037">
    <property type="component" value="Unassembled WGS sequence"/>
</dbReference>
<comment type="caution">
    <text evidence="2">The sequence shown here is derived from an EMBL/GenBank/DDBJ whole genome shotgun (WGS) entry which is preliminary data.</text>
</comment>
<keyword evidence="1" id="KW-0472">Membrane</keyword>
<evidence type="ECO:0000256" key="1">
    <source>
        <dbReference type="SAM" id="Phobius"/>
    </source>
</evidence>
<feature type="transmembrane region" description="Helical" evidence="1">
    <location>
        <begin position="76"/>
        <end position="94"/>
    </location>
</feature>
<feature type="transmembrane region" description="Helical" evidence="1">
    <location>
        <begin position="167"/>
        <end position="193"/>
    </location>
</feature>
<dbReference type="Pfam" id="PF05661">
    <property type="entry name" value="DUF808"/>
    <property type="match status" value="1"/>
</dbReference>
<feature type="transmembrane region" description="Helical" evidence="1">
    <location>
        <begin position="223"/>
        <end position="245"/>
    </location>
</feature>
<evidence type="ECO:0008006" key="4">
    <source>
        <dbReference type="Google" id="ProtNLM"/>
    </source>
</evidence>
<keyword evidence="1" id="KW-0812">Transmembrane</keyword>
<gene>
    <name evidence="2" type="ORF">GGR13_002111</name>
</gene>